<evidence type="ECO:0000313" key="6">
    <source>
        <dbReference type="Proteomes" id="UP000252893"/>
    </source>
</evidence>
<dbReference type="Pfam" id="PF01047">
    <property type="entry name" value="MarR"/>
    <property type="match status" value="1"/>
</dbReference>
<evidence type="ECO:0000313" key="5">
    <source>
        <dbReference type="EMBL" id="RBO97976.1"/>
    </source>
</evidence>
<dbReference type="OrthoDB" id="582199at2"/>
<keyword evidence="1" id="KW-0805">Transcription regulation</keyword>
<sequence>MFSGKSYNPDSFGFLVYDISRLFSLERERKIVAAGLELTAFESRTLVHVARYQPARQVALAESMNIEAMTLSGYLDRLENRQLLRREPDPDDRRAKLIFLNESAVPVLDALKHIALETIAEVSRALPPEEWEKFMGNLMTIRAHLREINQENRKS</sequence>
<keyword evidence="3" id="KW-0804">Transcription</keyword>
<dbReference type="Gene3D" id="1.10.10.10">
    <property type="entry name" value="Winged helix-like DNA-binding domain superfamily/Winged helix DNA-binding domain"/>
    <property type="match status" value="1"/>
</dbReference>
<proteinExistence type="predicted"/>
<protein>
    <submittedName>
        <fullName evidence="5">DNA-binding MarR family transcriptional regulator</fullName>
    </submittedName>
</protein>
<dbReference type="GO" id="GO:0003677">
    <property type="term" value="F:DNA binding"/>
    <property type="evidence" value="ECO:0007669"/>
    <property type="project" value="UniProtKB-KW"/>
</dbReference>
<dbReference type="PANTHER" id="PTHR42756:SF1">
    <property type="entry name" value="TRANSCRIPTIONAL REPRESSOR OF EMRAB OPERON"/>
    <property type="match status" value="1"/>
</dbReference>
<dbReference type="PANTHER" id="PTHR42756">
    <property type="entry name" value="TRANSCRIPTIONAL REGULATOR, MARR"/>
    <property type="match status" value="1"/>
</dbReference>
<dbReference type="PRINTS" id="PR00598">
    <property type="entry name" value="HTHMARR"/>
</dbReference>
<dbReference type="InterPro" id="IPR000835">
    <property type="entry name" value="HTH_MarR-typ"/>
</dbReference>
<comment type="caution">
    <text evidence="5">The sequence shown here is derived from an EMBL/GenBank/DDBJ whole genome shotgun (WGS) entry which is preliminary data.</text>
</comment>
<evidence type="ECO:0000259" key="4">
    <source>
        <dbReference type="PROSITE" id="PS50995"/>
    </source>
</evidence>
<feature type="domain" description="HTH marR-type" evidence="4">
    <location>
        <begin position="9"/>
        <end position="143"/>
    </location>
</feature>
<dbReference type="InterPro" id="IPR036390">
    <property type="entry name" value="WH_DNA-bd_sf"/>
</dbReference>
<evidence type="ECO:0000256" key="3">
    <source>
        <dbReference type="ARBA" id="ARBA00023163"/>
    </source>
</evidence>
<dbReference type="SMART" id="SM00347">
    <property type="entry name" value="HTH_MARR"/>
    <property type="match status" value="1"/>
</dbReference>
<dbReference type="PROSITE" id="PS50995">
    <property type="entry name" value="HTH_MARR_2"/>
    <property type="match status" value="1"/>
</dbReference>
<keyword evidence="6" id="KW-1185">Reference proteome</keyword>
<dbReference type="GO" id="GO:0003700">
    <property type="term" value="F:DNA-binding transcription factor activity"/>
    <property type="evidence" value="ECO:0007669"/>
    <property type="project" value="InterPro"/>
</dbReference>
<dbReference type="InterPro" id="IPR036388">
    <property type="entry name" value="WH-like_DNA-bd_sf"/>
</dbReference>
<name>A0A366E6H0_9HYPH</name>
<dbReference type="SUPFAM" id="SSF46785">
    <property type="entry name" value="Winged helix' DNA-binding domain"/>
    <property type="match status" value="1"/>
</dbReference>
<dbReference type="RefSeq" id="WP_113943905.1">
    <property type="nucleotide sequence ID" value="NZ_JBHEEG010000002.1"/>
</dbReference>
<reference evidence="5 6" key="1">
    <citation type="submission" date="2018-06" db="EMBL/GenBank/DDBJ databases">
        <title>Genomic Encyclopedia of Type Strains, Phase IV (KMG-IV): sequencing the most valuable type-strain genomes for metagenomic binning, comparative biology and taxonomic classification.</title>
        <authorList>
            <person name="Goeker M."/>
        </authorList>
    </citation>
    <scope>NUCLEOTIDE SEQUENCE [LARGE SCALE GENOMIC DNA]</scope>
    <source>
        <strain evidence="5 6">DSM 25619</strain>
    </source>
</reference>
<evidence type="ECO:0000256" key="2">
    <source>
        <dbReference type="ARBA" id="ARBA00023125"/>
    </source>
</evidence>
<evidence type="ECO:0000256" key="1">
    <source>
        <dbReference type="ARBA" id="ARBA00023015"/>
    </source>
</evidence>
<gene>
    <name evidence="5" type="ORF">DFR47_102769</name>
</gene>
<keyword evidence="2 5" id="KW-0238">DNA-binding</keyword>
<dbReference type="AlphaFoldDB" id="A0A366E6H0"/>
<accession>A0A366E6H0</accession>
<dbReference type="EMBL" id="QNRH01000002">
    <property type="protein sequence ID" value="RBO97976.1"/>
    <property type="molecule type" value="Genomic_DNA"/>
</dbReference>
<dbReference type="Proteomes" id="UP000252893">
    <property type="component" value="Unassembled WGS sequence"/>
</dbReference>
<organism evidence="5 6">
    <name type="scientific">Pseudochrobactrum asaccharolyticum</name>
    <dbReference type="NCBI Taxonomy" id="354351"/>
    <lineage>
        <taxon>Bacteria</taxon>
        <taxon>Pseudomonadati</taxon>
        <taxon>Pseudomonadota</taxon>
        <taxon>Alphaproteobacteria</taxon>
        <taxon>Hyphomicrobiales</taxon>
        <taxon>Brucellaceae</taxon>
        <taxon>Pseudochrobactrum</taxon>
    </lineage>
</organism>